<dbReference type="AlphaFoldDB" id="A0A543KI91"/>
<dbReference type="InterPro" id="IPR011766">
    <property type="entry name" value="TPP_enzyme_TPP-bd"/>
</dbReference>
<evidence type="ECO:0000259" key="5">
    <source>
        <dbReference type="Pfam" id="PF02776"/>
    </source>
</evidence>
<evidence type="ECO:0000256" key="1">
    <source>
        <dbReference type="ARBA" id="ARBA00001964"/>
    </source>
</evidence>
<dbReference type="GO" id="GO:0030976">
    <property type="term" value="F:thiamine pyrophosphate binding"/>
    <property type="evidence" value="ECO:0007669"/>
    <property type="project" value="InterPro"/>
</dbReference>
<comment type="similarity">
    <text evidence="2">Belongs to the TPP enzyme family.</text>
</comment>
<dbReference type="GO" id="GO:0050660">
    <property type="term" value="F:flavin adenine dinucleotide binding"/>
    <property type="evidence" value="ECO:0007669"/>
    <property type="project" value="TreeGrafter"/>
</dbReference>
<dbReference type="Gene3D" id="3.40.50.970">
    <property type="match status" value="2"/>
</dbReference>
<dbReference type="GO" id="GO:0009097">
    <property type="term" value="P:isoleucine biosynthetic process"/>
    <property type="evidence" value="ECO:0007669"/>
    <property type="project" value="TreeGrafter"/>
</dbReference>
<evidence type="ECO:0000259" key="4">
    <source>
        <dbReference type="Pfam" id="PF02775"/>
    </source>
</evidence>
<dbReference type="Pfam" id="PF02776">
    <property type="entry name" value="TPP_enzyme_N"/>
    <property type="match status" value="1"/>
</dbReference>
<organism evidence="6 7">
    <name type="scientific">Roseinatronobacter monicus</name>
    <dbReference type="NCBI Taxonomy" id="393481"/>
    <lineage>
        <taxon>Bacteria</taxon>
        <taxon>Pseudomonadati</taxon>
        <taxon>Pseudomonadota</taxon>
        <taxon>Alphaproteobacteria</taxon>
        <taxon>Rhodobacterales</taxon>
        <taxon>Paracoccaceae</taxon>
        <taxon>Roseinatronobacter</taxon>
    </lineage>
</organism>
<dbReference type="SUPFAM" id="SSF52467">
    <property type="entry name" value="DHS-like NAD/FAD-binding domain"/>
    <property type="match status" value="1"/>
</dbReference>
<dbReference type="Gene3D" id="3.40.50.1220">
    <property type="entry name" value="TPP-binding domain"/>
    <property type="match status" value="1"/>
</dbReference>
<dbReference type="InterPro" id="IPR045229">
    <property type="entry name" value="TPP_enz"/>
</dbReference>
<protein>
    <submittedName>
        <fullName evidence="6">Acetolactate synthase-1/2/3 large subunit</fullName>
    </submittedName>
</protein>
<comment type="cofactor">
    <cofactor evidence="1">
        <name>thiamine diphosphate</name>
        <dbReference type="ChEBI" id="CHEBI:58937"/>
    </cofactor>
</comment>
<dbReference type="FunFam" id="3.40.50.970:FF:000007">
    <property type="entry name" value="Acetolactate synthase"/>
    <property type="match status" value="1"/>
</dbReference>
<dbReference type="InterPro" id="IPR029061">
    <property type="entry name" value="THDP-binding"/>
</dbReference>
<keyword evidence="3" id="KW-0786">Thiamine pyrophosphate</keyword>
<dbReference type="InterPro" id="IPR029035">
    <property type="entry name" value="DHS-like_NAD/FAD-binding_dom"/>
</dbReference>
<reference evidence="6 7" key="1">
    <citation type="submission" date="2019-06" db="EMBL/GenBank/DDBJ databases">
        <title>Genomic Encyclopedia of Archaeal and Bacterial Type Strains, Phase II (KMG-II): from individual species to whole genera.</title>
        <authorList>
            <person name="Goeker M."/>
        </authorList>
    </citation>
    <scope>NUCLEOTIDE SEQUENCE [LARGE SCALE GENOMIC DNA]</scope>
    <source>
        <strain evidence="6 7">DSM 18423</strain>
    </source>
</reference>
<dbReference type="Pfam" id="PF02775">
    <property type="entry name" value="TPP_enzyme_C"/>
    <property type="match status" value="1"/>
</dbReference>
<evidence type="ECO:0000313" key="7">
    <source>
        <dbReference type="Proteomes" id="UP000320582"/>
    </source>
</evidence>
<accession>A0A543KI91</accession>
<dbReference type="PANTHER" id="PTHR18968:SF166">
    <property type="entry name" value="2-HYDROXYACYL-COA LYASE 2"/>
    <property type="match status" value="1"/>
</dbReference>
<proteinExistence type="inferred from homology"/>
<feature type="domain" description="Thiamine pyrophosphate enzyme TPP-binding" evidence="4">
    <location>
        <begin position="386"/>
        <end position="533"/>
    </location>
</feature>
<dbReference type="InterPro" id="IPR012001">
    <property type="entry name" value="Thiamin_PyroP_enz_TPP-bd_dom"/>
</dbReference>
<keyword evidence="7" id="KW-1185">Reference proteome</keyword>
<feature type="domain" description="Thiamine pyrophosphate enzyme N-terminal TPP-binding" evidence="5">
    <location>
        <begin position="8"/>
        <end position="123"/>
    </location>
</feature>
<dbReference type="CDD" id="cd07035">
    <property type="entry name" value="TPP_PYR_POX_like"/>
    <property type="match status" value="1"/>
</dbReference>
<dbReference type="GO" id="GO:0009099">
    <property type="term" value="P:L-valine biosynthetic process"/>
    <property type="evidence" value="ECO:0007669"/>
    <property type="project" value="TreeGrafter"/>
</dbReference>
<dbReference type="EMBL" id="VFPT01000001">
    <property type="protein sequence ID" value="TQM94805.1"/>
    <property type="molecule type" value="Genomic_DNA"/>
</dbReference>
<evidence type="ECO:0000313" key="6">
    <source>
        <dbReference type="EMBL" id="TQM94805.1"/>
    </source>
</evidence>
<dbReference type="PANTHER" id="PTHR18968">
    <property type="entry name" value="THIAMINE PYROPHOSPHATE ENZYMES"/>
    <property type="match status" value="1"/>
</dbReference>
<dbReference type="GO" id="GO:0003984">
    <property type="term" value="F:acetolactate synthase activity"/>
    <property type="evidence" value="ECO:0007669"/>
    <property type="project" value="TreeGrafter"/>
</dbReference>
<sequence length="554" mass="57102">MRDHQTNQGAHALVHALQGAGVRCIFSLSGNQIMPVYDALLDSGIRLVHVRHEAAAVYMAEAYAQLTGEIGVALVTAGAGFGNALGALISARASETPVLLLSGDSPRNQDGMGAFQEMDQVAMAQPVTKLARRASTADRLPSELATAIATALSGRPGPVHLALPADVLTAPLTAPAHSALALTYGEQALTNADAERLVTFLNGAAHPVVLTGPALARTRTGDALAQLQSTLNVPVICMESPRGLRDPSLGALIDLTRTADRILLLGKSADFTTGFLGKDMGTPDARFAVVDPEAPEIERARARIGGQLDIACQGDALPALRKLIAQAADVPDRADWLAHSAQALALRAEVPSATASGPDTLHAAQVGAAVAAQLAKSPGAVLVVDGGEFGQWMQAIHHDGPRVINGVSGAIGAAPAYAIAASIACPDVPVIAAMGDGTAGFLLAEYETAAREEARFVAVIGNDHVWNAEHQIQIREFGPDRTYGCALSPMARYDLAAQALGGFGVFVNTNSTAALAEALDHAQKSRKPACVNVRICPAPAPVVQGNTPPAGSAH</sequence>
<gene>
    <name evidence="6" type="ORF">BD293_3493</name>
</gene>
<comment type="caution">
    <text evidence="6">The sequence shown here is derived from an EMBL/GenBank/DDBJ whole genome shotgun (WGS) entry which is preliminary data.</text>
</comment>
<name>A0A543KI91_9RHOB</name>
<dbReference type="Proteomes" id="UP000320582">
    <property type="component" value="Unassembled WGS sequence"/>
</dbReference>
<evidence type="ECO:0000256" key="2">
    <source>
        <dbReference type="ARBA" id="ARBA00007812"/>
    </source>
</evidence>
<evidence type="ECO:0000256" key="3">
    <source>
        <dbReference type="ARBA" id="ARBA00023052"/>
    </source>
</evidence>
<dbReference type="SUPFAM" id="SSF52518">
    <property type="entry name" value="Thiamin diphosphate-binding fold (THDP-binding)"/>
    <property type="match status" value="2"/>
</dbReference>
<dbReference type="GO" id="GO:0005948">
    <property type="term" value="C:acetolactate synthase complex"/>
    <property type="evidence" value="ECO:0007669"/>
    <property type="project" value="TreeGrafter"/>
</dbReference>